<dbReference type="Pfam" id="PF03861">
    <property type="entry name" value="ANTAR"/>
    <property type="match status" value="1"/>
</dbReference>
<evidence type="ECO:0000259" key="2">
    <source>
        <dbReference type="PROSITE" id="PS50110"/>
    </source>
</evidence>
<dbReference type="AlphaFoldDB" id="A0A5S9P757"/>
<protein>
    <submittedName>
        <fullName evidence="4">Putative transcriptional regulatory protein pdtaR</fullName>
    </submittedName>
</protein>
<dbReference type="InterPro" id="IPR001789">
    <property type="entry name" value="Sig_transdc_resp-reg_receiver"/>
</dbReference>
<dbReference type="InterPro" id="IPR011006">
    <property type="entry name" value="CheY-like_superfamily"/>
</dbReference>
<proteinExistence type="predicted"/>
<dbReference type="PIRSF" id="PIRSF036382">
    <property type="entry name" value="RR_antiterm"/>
    <property type="match status" value="1"/>
</dbReference>
<dbReference type="PROSITE" id="PS50110">
    <property type="entry name" value="RESPONSE_REGULATORY"/>
    <property type="match status" value="1"/>
</dbReference>
<evidence type="ECO:0000313" key="5">
    <source>
        <dbReference type="Proteomes" id="UP000434580"/>
    </source>
</evidence>
<name>A0A5S9P757_9GAMM</name>
<dbReference type="SMART" id="SM00448">
    <property type="entry name" value="REC"/>
    <property type="match status" value="1"/>
</dbReference>
<dbReference type="GO" id="GO:0003723">
    <property type="term" value="F:RNA binding"/>
    <property type="evidence" value="ECO:0007669"/>
    <property type="project" value="InterPro"/>
</dbReference>
<keyword evidence="1" id="KW-0597">Phosphoprotein</keyword>
<dbReference type="PANTHER" id="PTHR43367">
    <property type="match status" value="1"/>
</dbReference>
<dbReference type="EMBL" id="CACSII010000007">
    <property type="protein sequence ID" value="CAA0099268.1"/>
    <property type="molecule type" value="Genomic_DNA"/>
</dbReference>
<dbReference type="SUPFAM" id="SSF52172">
    <property type="entry name" value="CheY-like"/>
    <property type="match status" value="1"/>
</dbReference>
<dbReference type="Pfam" id="PF00072">
    <property type="entry name" value="Response_reg"/>
    <property type="match status" value="1"/>
</dbReference>
<dbReference type="SMART" id="SM01012">
    <property type="entry name" value="ANTAR"/>
    <property type="match status" value="1"/>
</dbReference>
<dbReference type="InterPro" id="IPR005561">
    <property type="entry name" value="ANTAR"/>
</dbReference>
<dbReference type="Gene3D" id="1.10.10.10">
    <property type="entry name" value="Winged helix-like DNA-binding domain superfamily/Winged helix DNA-binding domain"/>
    <property type="match status" value="1"/>
</dbReference>
<accession>A0A5S9P757</accession>
<dbReference type="InterPro" id="IPR008327">
    <property type="entry name" value="Sig_transdc_resp-reg_antiterm"/>
</dbReference>
<reference evidence="4 5" key="1">
    <citation type="submission" date="2019-11" db="EMBL/GenBank/DDBJ databases">
        <authorList>
            <person name="Holert J."/>
        </authorList>
    </citation>
    <scope>NUCLEOTIDE SEQUENCE [LARGE SCALE GENOMIC DNA]</scope>
    <source>
        <strain evidence="4">BC5_2</strain>
    </source>
</reference>
<gene>
    <name evidence="4" type="primary">pdtaR</name>
    <name evidence="4" type="ORF">DPBNPPHM_03680</name>
</gene>
<feature type="modified residue" description="4-aspartylphosphate" evidence="1">
    <location>
        <position position="73"/>
    </location>
</feature>
<dbReference type="PROSITE" id="PS50921">
    <property type="entry name" value="ANTAR"/>
    <property type="match status" value="1"/>
</dbReference>
<dbReference type="Proteomes" id="UP000434580">
    <property type="component" value="Unassembled WGS sequence"/>
</dbReference>
<sequence>MMFNETRQKKRLQSIRPATDAPKVMLIDEQTARAAILERALKDSGYQVVARMSDTLRLTEEVSRLQPDVIIIDIDSPDRDTLEHMNELNANNPHPVVMFAEQDAPQIIESAVQAGVSAYIVDGLQPQRVKAIVNVAIARFREYQALRQELEQTKVKLADRKYLDKAKGILMQQRGLTEEEAYKAMRKMAMDKGEKLVDIARNIIDVYDLLHAS</sequence>
<feature type="domain" description="ANTAR" evidence="3">
    <location>
        <begin position="143"/>
        <end position="204"/>
    </location>
</feature>
<dbReference type="GO" id="GO:0000160">
    <property type="term" value="P:phosphorelay signal transduction system"/>
    <property type="evidence" value="ECO:0007669"/>
    <property type="project" value="InterPro"/>
</dbReference>
<dbReference type="Gene3D" id="3.40.50.2300">
    <property type="match status" value="1"/>
</dbReference>
<dbReference type="PANTHER" id="PTHR43367:SF1">
    <property type="entry name" value="TWO-COMPONENT RESPONSE REGULATOR-LIKE APRR6-RELATED"/>
    <property type="match status" value="1"/>
</dbReference>
<evidence type="ECO:0000313" key="4">
    <source>
        <dbReference type="EMBL" id="CAA0099268.1"/>
    </source>
</evidence>
<evidence type="ECO:0000256" key="1">
    <source>
        <dbReference type="PROSITE-ProRule" id="PRU00169"/>
    </source>
</evidence>
<dbReference type="InterPro" id="IPR036388">
    <property type="entry name" value="WH-like_DNA-bd_sf"/>
</dbReference>
<evidence type="ECO:0000259" key="3">
    <source>
        <dbReference type="PROSITE" id="PS50921"/>
    </source>
</evidence>
<organism evidence="4 5">
    <name type="scientific">BD1-7 clade bacterium</name>
    <dbReference type="NCBI Taxonomy" id="2029982"/>
    <lineage>
        <taxon>Bacteria</taxon>
        <taxon>Pseudomonadati</taxon>
        <taxon>Pseudomonadota</taxon>
        <taxon>Gammaproteobacteria</taxon>
        <taxon>Cellvibrionales</taxon>
        <taxon>Spongiibacteraceae</taxon>
        <taxon>BD1-7 clade</taxon>
    </lineage>
</organism>
<feature type="domain" description="Response regulatory" evidence="2">
    <location>
        <begin position="23"/>
        <end position="137"/>
    </location>
</feature>